<protein>
    <submittedName>
        <fullName evidence="2">Uncharacterized protein</fullName>
    </submittedName>
</protein>
<dbReference type="HOGENOM" id="CLU_1740831_0_0_1"/>
<name>A0A0C9X9S4_9AGAR</name>
<dbReference type="EMBL" id="KN838871">
    <property type="protein sequence ID" value="KIJ93007.1"/>
    <property type="molecule type" value="Genomic_DNA"/>
</dbReference>
<evidence type="ECO:0000313" key="3">
    <source>
        <dbReference type="Proteomes" id="UP000054477"/>
    </source>
</evidence>
<feature type="region of interest" description="Disordered" evidence="1">
    <location>
        <begin position="126"/>
        <end position="150"/>
    </location>
</feature>
<sequence>MSRAVALHQAKACTQSAWIWDWHTKEGSQYPTGYPIPQPHQTFFRTERPMRSLWMPSTIPYWTRIHWRILQAVLRAPAASGENPQAKLDLALPELLGTPKGIAALTDFIRDSSTFMLTGENYTPKGLPFFHDKPEPPNIDSEDNNSKAEL</sequence>
<dbReference type="Proteomes" id="UP000054477">
    <property type="component" value="Unassembled WGS sequence"/>
</dbReference>
<reference evidence="2 3" key="1">
    <citation type="submission" date="2014-04" db="EMBL/GenBank/DDBJ databases">
        <authorList>
            <consortium name="DOE Joint Genome Institute"/>
            <person name="Kuo A."/>
            <person name="Kohler A."/>
            <person name="Nagy L.G."/>
            <person name="Floudas D."/>
            <person name="Copeland A."/>
            <person name="Barry K.W."/>
            <person name="Cichocki N."/>
            <person name="Veneault-Fourrey C."/>
            <person name="LaButti K."/>
            <person name="Lindquist E.A."/>
            <person name="Lipzen A."/>
            <person name="Lundell T."/>
            <person name="Morin E."/>
            <person name="Murat C."/>
            <person name="Sun H."/>
            <person name="Tunlid A."/>
            <person name="Henrissat B."/>
            <person name="Grigoriev I.V."/>
            <person name="Hibbett D.S."/>
            <person name="Martin F."/>
            <person name="Nordberg H.P."/>
            <person name="Cantor M.N."/>
            <person name="Hua S.X."/>
        </authorList>
    </citation>
    <scope>NUCLEOTIDE SEQUENCE [LARGE SCALE GENOMIC DNA]</scope>
    <source>
        <strain evidence="2 3">LaAM-08-1</strain>
    </source>
</reference>
<reference evidence="3" key="2">
    <citation type="submission" date="2015-01" db="EMBL/GenBank/DDBJ databases">
        <title>Evolutionary Origins and Diversification of the Mycorrhizal Mutualists.</title>
        <authorList>
            <consortium name="DOE Joint Genome Institute"/>
            <consortium name="Mycorrhizal Genomics Consortium"/>
            <person name="Kohler A."/>
            <person name="Kuo A."/>
            <person name="Nagy L.G."/>
            <person name="Floudas D."/>
            <person name="Copeland A."/>
            <person name="Barry K.W."/>
            <person name="Cichocki N."/>
            <person name="Veneault-Fourrey C."/>
            <person name="LaButti K."/>
            <person name="Lindquist E.A."/>
            <person name="Lipzen A."/>
            <person name="Lundell T."/>
            <person name="Morin E."/>
            <person name="Murat C."/>
            <person name="Riley R."/>
            <person name="Ohm R."/>
            <person name="Sun H."/>
            <person name="Tunlid A."/>
            <person name="Henrissat B."/>
            <person name="Grigoriev I.V."/>
            <person name="Hibbett D.S."/>
            <person name="Martin F."/>
        </authorList>
    </citation>
    <scope>NUCLEOTIDE SEQUENCE [LARGE SCALE GENOMIC DNA]</scope>
    <source>
        <strain evidence="3">LaAM-08-1</strain>
    </source>
</reference>
<dbReference type="OrthoDB" id="3230070at2759"/>
<dbReference type="AlphaFoldDB" id="A0A0C9X9S4"/>
<evidence type="ECO:0000313" key="2">
    <source>
        <dbReference type="EMBL" id="KIJ93007.1"/>
    </source>
</evidence>
<evidence type="ECO:0000256" key="1">
    <source>
        <dbReference type="SAM" id="MobiDB-lite"/>
    </source>
</evidence>
<keyword evidence="3" id="KW-1185">Reference proteome</keyword>
<organism evidence="2 3">
    <name type="scientific">Laccaria amethystina LaAM-08-1</name>
    <dbReference type="NCBI Taxonomy" id="1095629"/>
    <lineage>
        <taxon>Eukaryota</taxon>
        <taxon>Fungi</taxon>
        <taxon>Dikarya</taxon>
        <taxon>Basidiomycota</taxon>
        <taxon>Agaricomycotina</taxon>
        <taxon>Agaricomycetes</taxon>
        <taxon>Agaricomycetidae</taxon>
        <taxon>Agaricales</taxon>
        <taxon>Agaricineae</taxon>
        <taxon>Hydnangiaceae</taxon>
        <taxon>Laccaria</taxon>
    </lineage>
</organism>
<gene>
    <name evidence="2" type="ORF">K443DRAFT_13191</name>
</gene>
<proteinExistence type="predicted"/>
<accession>A0A0C9X9S4</accession>